<organism evidence="1 2">
    <name type="scientific">Acidithiobacillus ferrivorans SS3</name>
    <dbReference type="NCBI Taxonomy" id="743299"/>
    <lineage>
        <taxon>Bacteria</taxon>
        <taxon>Pseudomonadati</taxon>
        <taxon>Pseudomonadota</taxon>
        <taxon>Acidithiobacillia</taxon>
        <taxon>Acidithiobacillales</taxon>
        <taxon>Acidithiobacillaceae</taxon>
        <taxon>Acidithiobacillus</taxon>
    </lineage>
</organism>
<name>G0JSQ9_9PROT</name>
<evidence type="ECO:0000313" key="2">
    <source>
        <dbReference type="Proteomes" id="UP000009220"/>
    </source>
</evidence>
<dbReference type="AlphaFoldDB" id="G0JSQ9"/>
<accession>G0JSQ9</accession>
<dbReference type="STRING" id="743299.Acife_0393"/>
<reference evidence="1 2" key="1">
    <citation type="journal article" date="2011" name="J. Bacteriol.">
        <title>Draft genome of the psychrotolerant acidophile Acidithiobacillus ferrivorans SS3.</title>
        <authorList>
            <person name="Liljeqvist M."/>
            <person name="Valdes J."/>
            <person name="Holmes D.S."/>
            <person name="Dopson M."/>
        </authorList>
    </citation>
    <scope>NUCLEOTIDE SEQUENCE [LARGE SCALE GENOMIC DNA]</scope>
    <source>
        <strain evidence="1 2">SS3</strain>
    </source>
</reference>
<gene>
    <name evidence="1" type="ORF">Acife_0393</name>
</gene>
<proteinExistence type="predicted"/>
<protein>
    <submittedName>
        <fullName evidence="1">Uncharacterized protein</fullName>
    </submittedName>
</protein>
<sequence length="111" mass="11589">MASTNDCISSGEVALNALYGLQTAAMTSGNLAAQKALNDDIGNLTYNLTQLRGQQIADNDTKINALNTQLGQVTTSAQDALNNLNQLTTVLQDVVTATRILDGILQAAAIP</sequence>
<dbReference type="KEGG" id="afi:Acife_0393"/>
<evidence type="ECO:0000313" key="1">
    <source>
        <dbReference type="EMBL" id="AEM46616.1"/>
    </source>
</evidence>
<dbReference type="Proteomes" id="UP000009220">
    <property type="component" value="Chromosome"/>
</dbReference>
<dbReference type="EMBL" id="CP002985">
    <property type="protein sequence ID" value="AEM46616.1"/>
    <property type="molecule type" value="Genomic_DNA"/>
</dbReference>
<dbReference type="RefSeq" id="WP_014027887.1">
    <property type="nucleotide sequence ID" value="NC_015942.1"/>
</dbReference>
<dbReference type="HOGENOM" id="CLU_2152831_0_0_6"/>